<dbReference type="AlphaFoldDB" id="A0AAN7Z8H6"/>
<keyword evidence="3" id="KW-1185">Reference proteome</keyword>
<reference evidence="2 3" key="1">
    <citation type="submission" date="2023-10" db="EMBL/GenBank/DDBJ databases">
        <title>Draft genome sequence of Xylaria bambusicola isolate GMP-LS, the root and basal stem rot pathogen of sugarcane in Indonesia.</title>
        <authorList>
            <person name="Selvaraj P."/>
            <person name="Muralishankar V."/>
            <person name="Muruganantham S."/>
            <person name="Sp S."/>
            <person name="Haryani S."/>
            <person name="Lau K.J.X."/>
            <person name="Naqvi N.I."/>
        </authorList>
    </citation>
    <scope>NUCLEOTIDE SEQUENCE [LARGE SCALE GENOMIC DNA]</scope>
    <source>
        <strain evidence="2">GMP-LS</strain>
    </source>
</reference>
<name>A0AAN7Z8H6_9PEZI</name>
<evidence type="ECO:0000313" key="3">
    <source>
        <dbReference type="Proteomes" id="UP001305414"/>
    </source>
</evidence>
<keyword evidence="1" id="KW-0732">Signal</keyword>
<comment type="caution">
    <text evidence="2">The sequence shown here is derived from an EMBL/GenBank/DDBJ whole genome shotgun (WGS) entry which is preliminary data.</text>
</comment>
<evidence type="ECO:0000313" key="2">
    <source>
        <dbReference type="EMBL" id="KAK5632947.1"/>
    </source>
</evidence>
<evidence type="ECO:0000256" key="1">
    <source>
        <dbReference type="SAM" id="SignalP"/>
    </source>
</evidence>
<feature type="signal peptide" evidence="1">
    <location>
        <begin position="1"/>
        <end position="24"/>
    </location>
</feature>
<accession>A0AAN7Z8H6</accession>
<feature type="chain" id="PRO_5042882446" evidence="1">
    <location>
        <begin position="25"/>
        <end position="83"/>
    </location>
</feature>
<dbReference type="EMBL" id="JAWHQM010000028">
    <property type="protein sequence ID" value="KAK5632947.1"/>
    <property type="molecule type" value="Genomic_DNA"/>
</dbReference>
<protein>
    <submittedName>
        <fullName evidence="2">Uncharacterized protein</fullName>
    </submittedName>
</protein>
<sequence length="83" mass="9280">MRQTRQCPALHLCLLCCRLPVFLPRNSPNPERRGLKLSMTVETLVRAMELEPQLIGLALDISEFCAQGLDFALLHLALAHDGI</sequence>
<proteinExistence type="predicted"/>
<dbReference type="Proteomes" id="UP001305414">
    <property type="component" value="Unassembled WGS sequence"/>
</dbReference>
<organism evidence="2 3">
    <name type="scientific">Xylaria bambusicola</name>
    <dbReference type="NCBI Taxonomy" id="326684"/>
    <lineage>
        <taxon>Eukaryota</taxon>
        <taxon>Fungi</taxon>
        <taxon>Dikarya</taxon>
        <taxon>Ascomycota</taxon>
        <taxon>Pezizomycotina</taxon>
        <taxon>Sordariomycetes</taxon>
        <taxon>Xylariomycetidae</taxon>
        <taxon>Xylariales</taxon>
        <taxon>Xylariaceae</taxon>
        <taxon>Xylaria</taxon>
    </lineage>
</organism>
<gene>
    <name evidence="2" type="ORF">RRF57_008661</name>
</gene>